<evidence type="ECO:0000256" key="15">
    <source>
        <dbReference type="SAM" id="Phobius"/>
    </source>
</evidence>
<organism evidence="18 19">
    <name type="scientific">Tetracentron sinense</name>
    <name type="common">Spur-leaf</name>
    <dbReference type="NCBI Taxonomy" id="13715"/>
    <lineage>
        <taxon>Eukaryota</taxon>
        <taxon>Viridiplantae</taxon>
        <taxon>Streptophyta</taxon>
        <taxon>Embryophyta</taxon>
        <taxon>Tracheophyta</taxon>
        <taxon>Spermatophyta</taxon>
        <taxon>Magnoliopsida</taxon>
        <taxon>Trochodendrales</taxon>
        <taxon>Trochodendraceae</taxon>
        <taxon>Tetracentron</taxon>
    </lineage>
</organism>
<evidence type="ECO:0000256" key="2">
    <source>
        <dbReference type="ARBA" id="ARBA00012513"/>
    </source>
</evidence>
<dbReference type="InterPro" id="IPR017441">
    <property type="entry name" value="Protein_kinase_ATP_BS"/>
</dbReference>
<dbReference type="OMA" id="ATCHITH"/>
<accession>A0A834ZKF6</accession>
<keyword evidence="7 16" id="KW-0732">Signal</keyword>
<evidence type="ECO:0000256" key="1">
    <source>
        <dbReference type="ARBA" id="ARBA00004370"/>
    </source>
</evidence>
<evidence type="ECO:0000256" key="16">
    <source>
        <dbReference type="SAM" id="SignalP"/>
    </source>
</evidence>
<dbReference type="GO" id="GO:0005524">
    <property type="term" value="F:ATP binding"/>
    <property type="evidence" value="ECO:0007669"/>
    <property type="project" value="UniProtKB-UniRule"/>
</dbReference>
<feature type="domain" description="Protein kinase" evidence="17">
    <location>
        <begin position="493"/>
        <end position="747"/>
    </location>
</feature>
<dbReference type="Proteomes" id="UP000655225">
    <property type="component" value="Unassembled WGS sequence"/>
</dbReference>
<dbReference type="Pfam" id="PF13855">
    <property type="entry name" value="LRR_8"/>
    <property type="match status" value="1"/>
</dbReference>
<keyword evidence="8" id="KW-0677">Repeat</keyword>
<keyword evidence="4" id="KW-0433">Leucine-rich repeat</keyword>
<keyword evidence="19" id="KW-1185">Reference proteome</keyword>
<dbReference type="AlphaFoldDB" id="A0A834ZKF6"/>
<keyword evidence="13" id="KW-0325">Glycoprotein</keyword>
<sequence length="747" mass="82444">MLCFSLISVLVHLKIQQSSASEQRHHLHPSRTVTLSYIDSSGVSGEIPSTFARLQNMQTLWASDNLFKGKIPDFISNWTKLTDLRISELSNVTSSLDFIKNMKDLSTLVLRNSIISGTIPSSIGGYQKLRILDLSFNNLTGVIPSSLFNLSSLSHLFLGNNRLSGNIPSQKRETLLNIDLSYNELSGSFPSWVTPNSQCVFPGLNCLQKNFPCNRDSPRYANFSIKCGGKEMRSSEGVVFEAENSTLGPASYYVVDHTNKWAVSNAGMFAGRPNAEYVETTQAQIENTLNSEIFQTARLSPGSLRYYGLGLENGSYTVKLLFAETRFDERRSLLWTSLGRRVFDIYIQGNLQLKDFDIREEAGGASNRAVEKNFTAQVSENYLEIHLFWAGKGTRSIPVPGYYGPSISAISVISDFQPTVSGLPPTTASRKNNKTGLIVGIVVSAGVVSFIIFTVFYFRRKRSGIKEDEDLLGIGPRLNMFSYAELRTATEDFNPENKLGEGGFGSVYKGILLDGRVVAVKQLSVASQQGKRNFVAEIDTISAVQHRNLVKLYGCCIEGDKKLLVYEYLENKSLDQALFEKADVFGFGVVAVEILSGRPNSDSSLDAEKIYLLEWAWTLHENNRLVELVDPTLTIFDKNEAIRVIGVALLCTQASPLLRPPMSRVVAMLAGDIEVSTVTTRPGYLTDWQFNDITGGSVNDGVPTSLESKDTNSLIDESTVPSMVVDPIPSPINITQPTLHEIIGDGR</sequence>
<dbReference type="PROSITE" id="PS50011">
    <property type="entry name" value="PROTEIN_KINASE_DOM"/>
    <property type="match status" value="1"/>
</dbReference>
<dbReference type="InterPro" id="IPR051824">
    <property type="entry name" value="LRR_Rcpt-Like_S/T_Kinase"/>
</dbReference>
<evidence type="ECO:0000256" key="13">
    <source>
        <dbReference type="ARBA" id="ARBA00023180"/>
    </source>
</evidence>
<evidence type="ECO:0000256" key="3">
    <source>
        <dbReference type="ARBA" id="ARBA00022553"/>
    </source>
</evidence>
<feature type="transmembrane region" description="Helical" evidence="15">
    <location>
        <begin position="437"/>
        <end position="458"/>
    </location>
</feature>
<dbReference type="InterPro" id="IPR032675">
    <property type="entry name" value="LRR_dom_sf"/>
</dbReference>
<dbReference type="PANTHER" id="PTHR48006:SF34">
    <property type="entry name" value="OS08G0203700 PROTEIN"/>
    <property type="match status" value="1"/>
</dbReference>
<feature type="binding site" evidence="14">
    <location>
        <position position="521"/>
    </location>
    <ligand>
        <name>ATP</name>
        <dbReference type="ChEBI" id="CHEBI:30616"/>
    </ligand>
</feature>
<dbReference type="OrthoDB" id="663146at2759"/>
<dbReference type="GO" id="GO:0004674">
    <property type="term" value="F:protein serine/threonine kinase activity"/>
    <property type="evidence" value="ECO:0007669"/>
    <property type="project" value="UniProtKB-EC"/>
</dbReference>
<protein>
    <recommendedName>
        <fullName evidence="2">non-specific serine/threonine protein kinase</fullName>
        <ecNumber evidence="2">2.7.11.1</ecNumber>
    </recommendedName>
</protein>
<dbReference type="PROSITE" id="PS00107">
    <property type="entry name" value="PROTEIN_KINASE_ATP"/>
    <property type="match status" value="1"/>
</dbReference>
<keyword evidence="11 15" id="KW-1133">Transmembrane helix</keyword>
<dbReference type="FunFam" id="3.80.10.10:FF:000298">
    <property type="entry name" value="Putative LRR receptor-like serine/threonine-protein kinase"/>
    <property type="match status" value="1"/>
</dbReference>
<dbReference type="InterPro" id="IPR021720">
    <property type="entry name" value="Malectin_dom"/>
</dbReference>
<proteinExistence type="predicted"/>
<evidence type="ECO:0000256" key="4">
    <source>
        <dbReference type="ARBA" id="ARBA00022614"/>
    </source>
</evidence>
<evidence type="ECO:0000256" key="9">
    <source>
        <dbReference type="ARBA" id="ARBA00022741"/>
    </source>
</evidence>
<dbReference type="Pfam" id="PF11721">
    <property type="entry name" value="Malectin"/>
    <property type="match status" value="1"/>
</dbReference>
<dbReference type="SUPFAM" id="SSF56112">
    <property type="entry name" value="Protein kinase-like (PK-like)"/>
    <property type="match status" value="1"/>
</dbReference>
<evidence type="ECO:0000259" key="17">
    <source>
        <dbReference type="PROSITE" id="PS50011"/>
    </source>
</evidence>
<dbReference type="SUPFAM" id="SSF52058">
    <property type="entry name" value="L domain-like"/>
    <property type="match status" value="1"/>
</dbReference>
<evidence type="ECO:0000256" key="12">
    <source>
        <dbReference type="ARBA" id="ARBA00023136"/>
    </source>
</evidence>
<evidence type="ECO:0000256" key="7">
    <source>
        <dbReference type="ARBA" id="ARBA00022729"/>
    </source>
</evidence>
<keyword evidence="9 14" id="KW-0547">Nucleotide-binding</keyword>
<comment type="subcellular location">
    <subcellularLocation>
        <location evidence="1">Membrane</location>
    </subcellularLocation>
</comment>
<comment type="caution">
    <text evidence="18">The sequence shown here is derived from an EMBL/GenBank/DDBJ whole genome shotgun (WGS) entry which is preliminary data.</text>
</comment>
<name>A0A834ZKF6_TETSI</name>
<dbReference type="EMBL" id="JABCRI010000003">
    <property type="protein sequence ID" value="KAF8408671.1"/>
    <property type="molecule type" value="Genomic_DNA"/>
</dbReference>
<dbReference type="InterPro" id="IPR001611">
    <property type="entry name" value="Leu-rich_rpt"/>
</dbReference>
<keyword evidence="12 15" id="KW-0472">Membrane</keyword>
<keyword evidence="10 14" id="KW-0067">ATP-binding</keyword>
<dbReference type="Gene3D" id="1.10.510.10">
    <property type="entry name" value="Transferase(Phosphotransferase) domain 1"/>
    <property type="match status" value="1"/>
</dbReference>
<dbReference type="FunFam" id="2.60.120.430:FF:000002">
    <property type="entry name" value="Leucine-rich repeat receptor-like protein kinase"/>
    <property type="match status" value="1"/>
</dbReference>
<evidence type="ECO:0000256" key="10">
    <source>
        <dbReference type="ARBA" id="ARBA00022840"/>
    </source>
</evidence>
<reference evidence="18 19" key="1">
    <citation type="submission" date="2020-04" db="EMBL/GenBank/DDBJ databases">
        <title>Plant Genome Project.</title>
        <authorList>
            <person name="Zhang R.-G."/>
        </authorList>
    </citation>
    <scope>NUCLEOTIDE SEQUENCE [LARGE SCALE GENOMIC DNA]</scope>
    <source>
        <strain evidence="18">YNK0</strain>
        <tissue evidence="18">Leaf</tissue>
    </source>
</reference>
<evidence type="ECO:0000256" key="6">
    <source>
        <dbReference type="ARBA" id="ARBA00022692"/>
    </source>
</evidence>
<evidence type="ECO:0000256" key="14">
    <source>
        <dbReference type="PROSITE-ProRule" id="PRU10141"/>
    </source>
</evidence>
<dbReference type="InterPro" id="IPR011009">
    <property type="entry name" value="Kinase-like_dom_sf"/>
</dbReference>
<dbReference type="EC" id="2.7.11.1" evidence="2"/>
<evidence type="ECO:0000313" key="19">
    <source>
        <dbReference type="Proteomes" id="UP000655225"/>
    </source>
</evidence>
<gene>
    <name evidence="18" type="ORF">HHK36_004734</name>
</gene>
<keyword evidence="3" id="KW-0597">Phosphoprotein</keyword>
<dbReference type="Gene3D" id="3.80.10.10">
    <property type="entry name" value="Ribonuclease Inhibitor"/>
    <property type="match status" value="1"/>
</dbReference>
<evidence type="ECO:0000256" key="5">
    <source>
        <dbReference type="ARBA" id="ARBA00022679"/>
    </source>
</evidence>
<evidence type="ECO:0000256" key="11">
    <source>
        <dbReference type="ARBA" id="ARBA00022989"/>
    </source>
</evidence>
<keyword evidence="6 15" id="KW-0812">Transmembrane</keyword>
<dbReference type="InterPro" id="IPR000719">
    <property type="entry name" value="Prot_kinase_dom"/>
</dbReference>
<evidence type="ECO:0000313" key="18">
    <source>
        <dbReference type="EMBL" id="KAF8408671.1"/>
    </source>
</evidence>
<dbReference type="Pfam" id="PF07714">
    <property type="entry name" value="PK_Tyr_Ser-Thr"/>
    <property type="match status" value="1"/>
</dbReference>
<feature type="chain" id="PRO_5032490041" description="non-specific serine/threonine protein kinase" evidence="16">
    <location>
        <begin position="21"/>
        <end position="747"/>
    </location>
</feature>
<feature type="signal peptide" evidence="16">
    <location>
        <begin position="1"/>
        <end position="20"/>
    </location>
</feature>
<dbReference type="FunFam" id="3.30.200.20:FF:000140">
    <property type="entry name" value="Leucine-rich repeat receptor-like protein kinase"/>
    <property type="match status" value="1"/>
</dbReference>
<evidence type="ECO:0000256" key="8">
    <source>
        <dbReference type="ARBA" id="ARBA00022737"/>
    </source>
</evidence>
<dbReference type="PANTHER" id="PTHR48006">
    <property type="entry name" value="LEUCINE-RICH REPEAT-CONTAINING PROTEIN DDB_G0281931-RELATED"/>
    <property type="match status" value="1"/>
</dbReference>
<keyword evidence="5" id="KW-0808">Transferase</keyword>
<dbReference type="Gene3D" id="3.30.200.20">
    <property type="entry name" value="Phosphorylase Kinase, domain 1"/>
    <property type="match status" value="1"/>
</dbReference>
<dbReference type="InterPro" id="IPR001245">
    <property type="entry name" value="Ser-Thr/Tyr_kinase_cat_dom"/>
</dbReference>
<dbReference type="GO" id="GO:0005886">
    <property type="term" value="C:plasma membrane"/>
    <property type="evidence" value="ECO:0007669"/>
    <property type="project" value="TreeGrafter"/>
</dbReference>
<dbReference type="Gene3D" id="2.60.120.430">
    <property type="entry name" value="Galactose-binding lectin"/>
    <property type="match status" value="1"/>
</dbReference>